<dbReference type="GO" id="GO:0003824">
    <property type="term" value="F:catalytic activity"/>
    <property type="evidence" value="ECO:0007669"/>
    <property type="project" value="InterPro"/>
</dbReference>
<dbReference type="PANTHER" id="PTHR43196:SF2">
    <property type="entry name" value="PHOSPHOADENOSINE PHOSPHOSULFATE REDUCTASE"/>
    <property type="match status" value="1"/>
</dbReference>
<accession>A0A212K6W7</accession>
<dbReference type="Pfam" id="PF01507">
    <property type="entry name" value="PAPS_reduct"/>
    <property type="match status" value="1"/>
</dbReference>
<dbReference type="AlphaFoldDB" id="A0A212K6W7"/>
<reference evidence="2" key="1">
    <citation type="submission" date="2016-04" db="EMBL/GenBank/DDBJ databases">
        <authorList>
            <person name="Evans L.H."/>
            <person name="Alamgir A."/>
            <person name="Owens N."/>
            <person name="Weber N.D."/>
            <person name="Virtaneva K."/>
            <person name="Barbian K."/>
            <person name="Babar A."/>
            <person name="Rosenke K."/>
        </authorList>
    </citation>
    <scope>NUCLEOTIDE SEQUENCE</scope>
    <source>
        <strain evidence="2">86</strain>
    </source>
</reference>
<dbReference type="InterPro" id="IPR050128">
    <property type="entry name" value="Sulfate_adenylyltrnsfr_sub2"/>
</dbReference>
<name>A0A212K6W7_9DELT</name>
<dbReference type="EMBL" id="FLUQ01000003">
    <property type="protein sequence ID" value="SBW07479.1"/>
    <property type="molecule type" value="Genomic_DNA"/>
</dbReference>
<protein>
    <recommendedName>
        <fullName evidence="1">Phosphoadenosine phosphosulphate reductase domain-containing protein</fullName>
    </recommendedName>
</protein>
<feature type="domain" description="Phosphoadenosine phosphosulphate reductase" evidence="1">
    <location>
        <begin position="11"/>
        <end position="194"/>
    </location>
</feature>
<evidence type="ECO:0000259" key="1">
    <source>
        <dbReference type="Pfam" id="PF01507"/>
    </source>
</evidence>
<dbReference type="Gene3D" id="3.40.50.620">
    <property type="entry name" value="HUPs"/>
    <property type="match status" value="1"/>
</dbReference>
<gene>
    <name evidence="2" type="ORF">KL86DPRO_30063</name>
</gene>
<dbReference type="SUPFAM" id="SSF52402">
    <property type="entry name" value="Adenine nucleotide alpha hydrolases-like"/>
    <property type="match status" value="1"/>
</dbReference>
<dbReference type="PANTHER" id="PTHR43196">
    <property type="entry name" value="SULFATE ADENYLYLTRANSFERASE SUBUNIT 2"/>
    <property type="match status" value="1"/>
</dbReference>
<organism evidence="2">
    <name type="scientific">uncultured delta proteobacterium</name>
    <dbReference type="NCBI Taxonomy" id="34034"/>
    <lineage>
        <taxon>Bacteria</taxon>
        <taxon>Deltaproteobacteria</taxon>
        <taxon>environmental samples</taxon>
    </lineage>
</organism>
<dbReference type="InterPro" id="IPR014729">
    <property type="entry name" value="Rossmann-like_a/b/a_fold"/>
</dbReference>
<dbReference type="InterPro" id="IPR002500">
    <property type="entry name" value="PAPS_reduct_dom"/>
</dbReference>
<proteinExistence type="predicted"/>
<evidence type="ECO:0000313" key="2">
    <source>
        <dbReference type="EMBL" id="SBW07479.1"/>
    </source>
</evidence>
<sequence>MKAWRRATMIPSFSGGKDSTYLVLRLHELGIKMTDIVYFDTGWEFPHMEAHIAQVEDIIKQKITRLVPRESFDFILARKARTRNIQNTRQGYGWPSAMRRWCTGEKTRAINAYVNSLTWQGISLPAVQCLGYASDEPDRVEKHRAKKAPRFQCYAYPMVEWGISEEHALAYCRERGLTWGGLYGIFDRVSCWCCPLGGIAQAEKLYHHFPAFWQRMLEMESWLPEPYRQYAGKHSVSDLDKRFSGEAARRSHQPPQQAA</sequence>